<dbReference type="Proteomes" id="UP000027222">
    <property type="component" value="Unassembled WGS sequence"/>
</dbReference>
<dbReference type="HOGENOM" id="CLU_2527623_0_0_1"/>
<dbReference type="AlphaFoldDB" id="A0A067SJ59"/>
<gene>
    <name evidence="1" type="ORF">GALMADRAFT_1061309</name>
</gene>
<proteinExistence type="predicted"/>
<reference evidence="2" key="1">
    <citation type="journal article" date="2014" name="Proc. Natl. Acad. Sci. U.S.A.">
        <title>Extensive sampling of basidiomycete genomes demonstrates inadequacy of the white-rot/brown-rot paradigm for wood decay fungi.</title>
        <authorList>
            <person name="Riley R."/>
            <person name="Salamov A.A."/>
            <person name="Brown D.W."/>
            <person name="Nagy L.G."/>
            <person name="Floudas D."/>
            <person name="Held B.W."/>
            <person name="Levasseur A."/>
            <person name="Lombard V."/>
            <person name="Morin E."/>
            <person name="Otillar R."/>
            <person name="Lindquist E.A."/>
            <person name="Sun H."/>
            <person name="LaButti K.M."/>
            <person name="Schmutz J."/>
            <person name="Jabbour D."/>
            <person name="Luo H."/>
            <person name="Baker S.E."/>
            <person name="Pisabarro A.G."/>
            <person name="Walton J.D."/>
            <person name="Blanchette R.A."/>
            <person name="Henrissat B."/>
            <person name="Martin F."/>
            <person name="Cullen D."/>
            <person name="Hibbett D.S."/>
            <person name="Grigoriev I.V."/>
        </authorList>
    </citation>
    <scope>NUCLEOTIDE SEQUENCE [LARGE SCALE GENOMIC DNA]</scope>
    <source>
        <strain evidence="2">CBS 339.88</strain>
    </source>
</reference>
<organism evidence="1 2">
    <name type="scientific">Galerina marginata (strain CBS 339.88)</name>
    <dbReference type="NCBI Taxonomy" id="685588"/>
    <lineage>
        <taxon>Eukaryota</taxon>
        <taxon>Fungi</taxon>
        <taxon>Dikarya</taxon>
        <taxon>Basidiomycota</taxon>
        <taxon>Agaricomycotina</taxon>
        <taxon>Agaricomycetes</taxon>
        <taxon>Agaricomycetidae</taxon>
        <taxon>Agaricales</taxon>
        <taxon>Agaricineae</taxon>
        <taxon>Strophariaceae</taxon>
        <taxon>Galerina</taxon>
    </lineage>
</organism>
<accession>A0A067SJ59</accession>
<protein>
    <submittedName>
        <fullName evidence="1">Uncharacterized protein</fullName>
    </submittedName>
</protein>
<evidence type="ECO:0000313" key="1">
    <source>
        <dbReference type="EMBL" id="KDR67779.1"/>
    </source>
</evidence>
<keyword evidence="2" id="KW-1185">Reference proteome</keyword>
<sequence>MWCRRAPIRATFEMYDIHRSLFSSRNRSHDWLSIRRRGYRPPLRFMHISTLSLLLFGTRKFGSASPFFPALRRLPALKQLSSNV</sequence>
<name>A0A067SJ59_GALM3</name>
<evidence type="ECO:0000313" key="2">
    <source>
        <dbReference type="Proteomes" id="UP000027222"/>
    </source>
</evidence>
<dbReference type="EMBL" id="KL142412">
    <property type="protein sequence ID" value="KDR67779.1"/>
    <property type="molecule type" value="Genomic_DNA"/>
</dbReference>